<comment type="caution">
    <text evidence="1">The sequence shown here is derived from an EMBL/GenBank/DDBJ whole genome shotgun (WGS) entry which is preliminary data.</text>
</comment>
<accession>X1GJE6</accession>
<feature type="non-terminal residue" evidence="1">
    <location>
        <position position="55"/>
    </location>
</feature>
<dbReference type="EMBL" id="BARU01016059">
    <property type="protein sequence ID" value="GAH58026.1"/>
    <property type="molecule type" value="Genomic_DNA"/>
</dbReference>
<dbReference type="AlphaFoldDB" id="X1GJE6"/>
<proteinExistence type="predicted"/>
<gene>
    <name evidence="1" type="ORF">S03H2_27099</name>
</gene>
<organism evidence="1">
    <name type="scientific">marine sediment metagenome</name>
    <dbReference type="NCBI Taxonomy" id="412755"/>
    <lineage>
        <taxon>unclassified sequences</taxon>
        <taxon>metagenomes</taxon>
        <taxon>ecological metagenomes</taxon>
    </lineage>
</organism>
<feature type="non-terminal residue" evidence="1">
    <location>
        <position position="1"/>
    </location>
</feature>
<sequence>AVEYLETEAVSDSRIGGISAIYTIDDKPIKGLMARFLTAGQRTQFAAFNLQNMLR</sequence>
<protein>
    <submittedName>
        <fullName evidence="1">Uncharacterized protein</fullName>
    </submittedName>
</protein>
<name>X1GJE6_9ZZZZ</name>
<evidence type="ECO:0000313" key="1">
    <source>
        <dbReference type="EMBL" id="GAH58026.1"/>
    </source>
</evidence>
<reference evidence="1" key="1">
    <citation type="journal article" date="2014" name="Front. Microbiol.">
        <title>High frequency of phylogenetically diverse reductive dehalogenase-homologous genes in deep subseafloor sedimentary metagenomes.</title>
        <authorList>
            <person name="Kawai M."/>
            <person name="Futagami T."/>
            <person name="Toyoda A."/>
            <person name="Takaki Y."/>
            <person name="Nishi S."/>
            <person name="Hori S."/>
            <person name="Arai W."/>
            <person name="Tsubouchi T."/>
            <person name="Morono Y."/>
            <person name="Uchiyama I."/>
            <person name="Ito T."/>
            <person name="Fujiyama A."/>
            <person name="Inagaki F."/>
            <person name="Takami H."/>
        </authorList>
    </citation>
    <scope>NUCLEOTIDE SEQUENCE</scope>
    <source>
        <strain evidence="1">Expedition CK06-06</strain>
    </source>
</reference>